<dbReference type="GO" id="GO:0005737">
    <property type="term" value="C:cytoplasm"/>
    <property type="evidence" value="ECO:0007669"/>
    <property type="project" value="TreeGrafter"/>
</dbReference>
<sequence length="302" mass="32524">MQFKDYYEVLGVKPDATDAAIKSAYRRLARKFHPDVSKVEGAEEKFKGANEAYEALKDPAKRKAYDQLRARGYRPGEEFNPPPNFSDGQGFSGQGGESEGFSDFFESLFGNAGGARGRRPAGPRRGQDVRARVQIDLVTAYQGGKQRLTLRDQGGSERALEVKIPAGILSGQQIRLAGQGSPGAQGGPAGDLLLEVELLPDSRFELEGRNVLLQLPITPWEAALGASVAVPTLAGNVDLKIPAGSNSGRKLRLKGRGLPGSPAGDQLVTLVIHAPVPSTDAQRKVYEDMAREFDFDPRQPVA</sequence>
<dbReference type="InterPro" id="IPR036869">
    <property type="entry name" value="J_dom_sf"/>
</dbReference>
<name>A0A411HIW4_9GAMM</name>
<dbReference type="PANTHER" id="PTHR43096">
    <property type="entry name" value="DNAJ HOMOLOG 1, MITOCHONDRIAL-RELATED"/>
    <property type="match status" value="1"/>
</dbReference>
<feature type="region of interest" description="Disordered" evidence="2">
    <location>
        <begin position="74"/>
        <end position="97"/>
    </location>
</feature>
<evidence type="ECO:0000256" key="1">
    <source>
        <dbReference type="ARBA" id="ARBA00023186"/>
    </source>
</evidence>
<reference evidence="4 5" key="1">
    <citation type="submission" date="2019-01" db="EMBL/GenBank/DDBJ databases">
        <title>Pseudolysobacter antarctica gen. nov., sp. nov., isolated from Fildes Peninsula, Antarctica.</title>
        <authorList>
            <person name="Wei Z."/>
            <person name="Peng F."/>
        </authorList>
    </citation>
    <scope>NUCLEOTIDE SEQUENCE [LARGE SCALE GENOMIC DNA]</scope>
    <source>
        <strain evidence="4 5">AQ6-296</strain>
    </source>
</reference>
<evidence type="ECO:0000256" key="2">
    <source>
        <dbReference type="SAM" id="MobiDB-lite"/>
    </source>
</evidence>
<dbReference type="CDD" id="cd06257">
    <property type="entry name" value="DnaJ"/>
    <property type="match status" value="1"/>
</dbReference>
<dbReference type="SUPFAM" id="SSF46565">
    <property type="entry name" value="Chaperone J-domain"/>
    <property type="match status" value="1"/>
</dbReference>
<dbReference type="OrthoDB" id="9779889at2"/>
<dbReference type="Gene3D" id="2.60.260.20">
    <property type="entry name" value="Urease metallochaperone UreE, N-terminal domain"/>
    <property type="match status" value="2"/>
</dbReference>
<gene>
    <name evidence="4" type="ORF">ELE36_08885</name>
</gene>
<accession>A0A411HIW4</accession>
<dbReference type="SUPFAM" id="SSF49493">
    <property type="entry name" value="HSP40/DnaJ peptide-binding domain"/>
    <property type="match status" value="2"/>
</dbReference>
<dbReference type="GO" id="GO:0051082">
    <property type="term" value="F:unfolded protein binding"/>
    <property type="evidence" value="ECO:0007669"/>
    <property type="project" value="InterPro"/>
</dbReference>
<organism evidence="4 5">
    <name type="scientific">Pseudolysobacter antarcticus</name>
    <dbReference type="NCBI Taxonomy" id="2511995"/>
    <lineage>
        <taxon>Bacteria</taxon>
        <taxon>Pseudomonadati</taxon>
        <taxon>Pseudomonadota</taxon>
        <taxon>Gammaproteobacteria</taxon>
        <taxon>Lysobacterales</taxon>
        <taxon>Rhodanobacteraceae</taxon>
        <taxon>Pseudolysobacter</taxon>
    </lineage>
</organism>
<evidence type="ECO:0000259" key="3">
    <source>
        <dbReference type="PROSITE" id="PS50076"/>
    </source>
</evidence>
<keyword evidence="1" id="KW-0143">Chaperone</keyword>
<dbReference type="KEGG" id="xbc:ELE36_08885"/>
<proteinExistence type="predicted"/>
<evidence type="ECO:0000313" key="4">
    <source>
        <dbReference type="EMBL" id="QBB70472.1"/>
    </source>
</evidence>
<dbReference type="SMART" id="SM00271">
    <property type="entry name" value="DnaJ"/>
    <property type="match status" value="1"/>
</dbReference>
<dbReference type="PROSITE" id="PS00636">
    <property type="entry name" value="DNAJ_1"/>
    <property type="match status" value="1"/>
</dbReference>
<dbReference type="InterPro" id="IPR001623">
    <property type="entry name" value="DnaJ_domain"/>
</dbReference>
<dbReference type="FunFam" id="2.60.260.20:FF:000013">
    <property type="entry name" value="DnaJ subfamily B member 11"/>
    <property type="match status" value="1"/>
</dbReference>
<dbReference type="AlphaFoldDB" id="A0A411HIW4"/>
<dbReference type="Pfam" id="PF01556">
    <property type="entry name" value="DnaJ_C"/>
    <property type="match status" value="1"/>
</dbReference>
<feature type="domain" description="J" evidence="3">
    <location>
        <begin position="5"/>
        <end position="69"/>
    </location>
</feature>
<dbReference type="InterPro" id="IPR008971">
    <property type="entry name" value="HSP40/DnaJ_pept-bd"/>
</dbReference>
<keyword evidence="5" id="KW-1185">Reference proteome</keyword>
<dbReference type="GO" id="GO:0042026">
    <property type="term" value="P:protein refolding"/>
    <property type="evidence" value="ECO:0007669"/>
    <property type="project" value="TreeGrafter"/>
</dbReference>
<evidence type="ECO:0000313" key="5">
    <source>
        <dbReference type="Proteomes" id="UP000291562"/>
    </source>
</evidence>
<dbReference type="PANTHER" id="PTHR43096:SF52">
    <property type="entry name" value="DNAJ HOMOLOG 1, MITOCHONDRIAL-RELATED"/>
    <property type="match status" value="1"/>
</dbReference>
<dbReference type="InterPro" id="IPR002939">
    <property type="entry name" value="DnaJ_C"/>
</dbReference>
<dbReference type="Proteomes" id="UP000291562">
    <property type="component" value="Chromosome"/>
</dbReference>
<protein>
    <submittedName>
        <fullName evidence="4">J domain-containing protein</fullName>
    </submittedName>
</protein>
<dbReference type="RefSeq" id="WP_129832730.1">
    <property type="nucleotide sequence ID" value="NZ_CP035704.1"/>
</dbReference>
<dbReference type="Pfam" id="PF00226">
    <property type="entry name" value="DnaJ"/>
    <property type="match status" value="1"/>
</dbReference>
<dbReference type="EMBL" id="CP035704">
    <property type="protein sequence ID" value="QBB70472.1"/>
    <property type="molecule type" value="Genomic_DNA"/>
</dbReference>
<dbReference type="PRINTS" id="PR00625">
    <property type="entry name" value="JDOMAIN"/>
</dbReference>
<dbReference type="Gene3D" id="1.10.287.110">
    <property type="entry name" value="DnaJ domain"/>
    <property type="match status" value="1"/>
</dbReference>
<dbReference type="InterPro" id="IPR018253">
    <property type="entry name" value="DnaJ_domain_CS"/>
</dbReference>
<dbReference type="CDD" id="cd10747">
    <property type="entry name" value="DnaJ_C"/>
    <property type="match status" value="1"/>
</dbReference>
<dbReference type="PROSITE" id="PS50076">
    <property type="entry name" value="DNAJ_2"/>
    <property type="match status" value="1"/>
</dbReference>